<dbReference type="InterPro" id="IPR003356">
    <property type="entry name" value="DNA_methylase_A-5"/>
</dbReference>
<evidence type="ECO:0000256" key="4">
    <source>
        <dbReference type="ARBA" id="ARBA00022691"/>
    </source>
</evidence>
<comment type="caution">
    <text evidence="9">The sequence shown here is derived from an EMBL/GenBank/DDBJ whole genome shotgun (WGS) entry which is preliminary data.</text>
</comment>
<feature type="domain" description="N6 adenine-specific DNA methyltransferase N-terminal" evidence="8">
    <location>
        <begin position="9"/>
        <end position="140"/>
    </location>
</feature>
<dbReference type="InterPro" id="IPR022749">
    <property type="entry name" value="D12N6_MeTrfase_N"/>
</dbReference>
<dbReference type="Proteomes" id="UP000034531">
    <property type="component" value="Unassembled WGS sequence"/>
</dbReference>
<evidence type="ECO:0000256" key="3">
    <source>
        <dbReference type="ARBA" id="ARBA00022679"/>
    </source>
</evidence>
<name>A0A0G0UJC7_9BACT</name>
<keyword evidence="2 9" id="KW-0489">Methyltransferase</keyword>
<evidence type="ECO:0000313" key="10">
    <source>
        <dbReference type="Proteomes" id="UP000034531"/>
    </source>
</evidence>
<dbReference type="Pfam" id="PF12161">
    <property type="entry name" value="HsdM_N"/>
    <property type="match status" value="1"/>
</dbReference>
<dbReference type="EC" id="2.1.1.72" evidence="1"/>
<dbReference type="CDD" id="cd02440">
    <property type="entry name" value="AdoMet_MTases"/>
    <property type="match status" value="1"/>
</dbReference>
<dbReference type="Gene3D" id="3.40.50.150">
    <property type="entry name" value="Vaccinia Virus protein VP39"/>
    <property type="match status" value="1"/>
</dbReference>
<dbReference type="PANTHER" id="PTHR42933">
    <property type="entry name" value="SLR6095 PROTEIN"/>
    <property type="match status" value="1"/>
</dbReference>
<accession>A0A0G0UJC7</accession>
<dbReference type="Pfam" id="PF02384">
    <property type="entry name" value="N6_Mtase"/>
    <property type="match status" value="1"/>
</dbReference>
<evidence type="ECO:0000259" key="8">
    <source>
        <dbReference type="Pfam" id="PF12161"/>
    </source>
</evidence>
<dbReference type="EMBL" id="LBYI01000012">
    <property type="protein sequence ID" value="KKR50302.1"/>
    <property type="molecule type" value="Genomic_DNA"/>
</dbReference>
<dbReference type="GO" id="GO:0008170">
    <property type="term" value="F:N-methyltransferase activity"/>
    <property type="evidence" value="ECO:0007669"/>
    <property type="project" value="InterPro"/>
</dbReference>
<dbReference type="SUPFAM" id="SSF53335">
    <property type="entry name" value="S-adenosyl-L-methionine-dependent methyltransferases"/>
    <property type="match status" value="1"/>
</dbReference>
<dbReference type="GO" id="GO:0032259">
    <property type="term" value="P:methylation"/>
    <property type="evidence" value="ECO:0007669"/>
    <property type="project" value="UniProtKB-KW"/>
</dbReference>
<dbReference type="PANTHER" id="PTHR42933:SF3">
    <property type="entry name" value="TYPE I RESTRICTION ENZYME MJAVIII METHYLASE SUBUNIT"/>
    <property type="match status" value="1"/>
</dbReference>
<protein>
    <recommendedName>
        <fullName evidence="1">site-specific DNA-methyltransferase (adenine-specific)</fullName>
        <ecNumber evidence="1">2.1.1.72</ecNumber>
    </recommendedName>
</protein>
<proteinExistence type="predicted"/>
<keyword evidence="3" id="KW-0808">Transferase</keyword>
<dbReference type="GO" id="GO:0003677">
    <property type="term" value="F:DNA binding"/>
    <property type="evidence" value="ECO:0007669"/>
    <property type="project" value="InterPro"/>
</dbReference>
<evidence type="ECO:0000256" key="5">
    <source>
        <dbReference type="ARBA" id="ARBA00022747"/>
    </source>
</evidence>
<evidence type="ECO:0000313" key="9">
    <source>
        <dbReference type="EMBL" id="KKR50302.1"/>
    </source>
</evidence>
<gene>
    <name evidence="9" type="ORF">UT84_C0012G0005</name>
</gene>
<feature type="domain" description="DNA methylase adenine-specific" evidence="7">
    <location>
        <begin position="155"/>
        <end position="455"/>
    </location>
</feature>
<reference evidence="9 10" key="1">
    <citation type="journal article" date="2015" name="Nature">
        <title>rRNA introns, odd ribosomes, and small enigmatic genomes across a large radiation of phyla.</title>
        <authorList>
            <person name="Brown C.T."/>
            <person name="Hug L.A."/>
            <person name="Thomas B.C."/>
            <person name="Sharon I."/>
            <person name="Castelle C.J."/>
            <person name="Singh A."/>
            <person name="Wilkins M.J."/>
            <person name="Williams K.H."/>
            <person name="Banfield J.F."/>
        </authorList>
    </citation>
    <scope>NUCLEOTIDE SEQUENCE [LARGE SCALE GENOMIC DNA]</scope>
</reference>
<dbReference type="PRINTS" id="PR00507">
    <property type="entry name" value="N12N6MTFRASE"/>
</dbReference>
<evidence type="ECO:0000259" key="7">
    <source>
        <dbReference type="Pfam" id="PF02384"/>
    </source>
</evidence>
<evidence type="ECO:0000256" key="6">
    <source>
        <dbReference type="ARBA" id="ARBA00047942"/>
    </source>
</evidence>
<dbReference type="InterPro" id="IPR002052">
    <property type="entry name" value="DNA_methylase_N6_adenine_CS"/>
</dbReference>
<dbReference type="AlphaFoldDB" id="A0A0G0UJC7"/>
<organism evidence="9 10">
    <name type="scientific">Candidatus Curtissbacteria bacterium GW2011_GWA1_40_16</name>
    <dbReference type="NCBI Taxonomy" id="1618405"/>
    <lineage>
        <taxon>Bacteria</taxon>
        <taxon>Candidatus Curtissiibacteriota</taxon>
    </lineage>
</organism>
<dbReference type="PROSITE" id="PS00092">
    <property type="entry name" value="N6_MTASE"/>
    <property type="match status" value="1"/>
</dbReference>
<comment type="catalytic activity">
    <reaction evidence="6">
        <text>a 2'-deoxyadenosine in DNA + S-adenosyl-L-methionine = an N(6)-methyl-2'-deoxyadenosine in DNA + S-adenosyl-L-homocysteine + H(+)</text>
        <dbReference type="Rhea" id="RHEA:15197"/>
        <dbReference type="Rhea" id="RHEA-COMP:12418"/>
        <dbReference type="Rhea" id="RHEA-COMP:12419"/>
        <dbReference type="ChEBI" id="CHEBI:15378"/>
        <dbReference type="ChEBI" id="CHEBI:57856"/>
        <dbReference type="ChEBI" id="CHEBI:59789"/>
        <dbReference type="ChEBI" id="CHEBI:90615"/>
        <dbReference type="ChEBI" id="CHEBI:90616"/>
        <dbReference type="EC" id="2.1.1.72"/>
    </reaction>
</comment>
<dbReference type="GO" id="GO:0009007">
    <property type="term" value="F:site-specific DNA-methyltransferase (adenine-specific) activity"/>
    <property type="evidence" value="ECO:0007669"/>
    <property type="project" value="UniProtKB-EC"/>
</dbReference>
<dbReference type="InterPro" id="IPR029063">
    <property type="entry name" value="SAM-dependent_MTases_sf"/>
</dbReference>
<evidence type="ECO:0000256" key="2">
    <source>
        <dbReference type="ARBA" id="ARBA00022603"/>
    </source>
</evidence>
<dbReference type="PATRIC" id="fig|1618405.3.peg.544"/>
<evidence type="ECO:0000256" key="1">
    <source>
        <dbReference type="ARBA" id="ARBA00011900"/>
    </source>
</evidence>
<sequence>MTNFRDKANLIWNVAELLRGDYKQADYGKVILPMIVLRRLDCVLEATKEKVLQRYEKIKDKSPNAIDNVLNAVAGYNFHNHSKYNFEKLLAEPNKVASNLRNYINGFSQNARDIIEHFGFGEHITKLDKTNSLYLILKKVAELDLHPDRVKTIEMGYIFEELIRKFAEASNETAGEHFTPREVIRLMVDLLFVNDREILTKKGIVKTLYDPACGTGGMLSVAEEYLRELNPNARLELFGQELNPETYAVCNSDMLIKGQNPDNIKIGNSFSDDGFSGQKFDYMLSNPPFGVEWKKVQSVVEAEADKLGFAGRFGAGIPRVSDGSILFLQHMISKMQPKNGGCRLAIVFNVSPLVNGDAGRGESDIRKWIIENDLLDAVIALPSNLFYNTRIPTYIWILTNRKSKDRKGNIQLIHTTNFYSWLKKNLGEKSKEITNDQINQIVSIYSEYKKQKNCKILPNEEFAYQQVIIERPKKDVSGQVEQNKAGKSIPDSELRSYEEVPLKENVDTYFKREVLPFAPDAWIDKTKTKIGYRIDLSKYFYEFKPFRSLQDIKEDVLALEKESANLIKNVISD</sequence>
<keyword evidence="5" id="KW-0680">Restriction system</keyword>
<keyword evidence="4" id="KW-0949">S-adenosyl-L-methionine</keyword>
<dbReference type="InterPro" id="IPR051537">
    <property type="entry name" value="DNA_Adenine_Mtase"/>
</dbReference>
<dbReference type="GO" id="GO:0009307">
    <property type="term" value="P:DNA restriction-modification system"/>
    <property type="evidence" value="ECO:0007669"/>
    <property type="project" value="UniProtKB-KW"/>
</dbReference>